<dbReference type="EMBL" id="JABSTR010000009">
    <property type="protein sequence ID" value="KAH9379004.1"/>
    <property type="molecule type" value="Genomic_DNA"/>
</dbReference>
<evidence type="ECO:0000313" key="2">
    <source>
        <dbReference type="Proteomes" id="UP000821853"/>
    </source>
</evidence>
<evidence type="ECO:0000313" key="1">
    <source>
        <dbReference type="EMBL" id="KAH9379004.1"/>
    </source>
</evidence>
<protein>
    <recommendedName>
        <fullName evidence="3">CCHC-type domain-containing protein</fullName>
    </recommendedName>
</protein>
<gene>
    <name evidence="1" type="ORF">HPB48_006631</name>
</gene>
<reference evidence="1 2" key="1">
    <citation type="journal article" date="2020" name="Cell">
        <title>Large-Scale Comparative Analyses of Tick Genomes Elucidate Their Genetic Diversity and Vector Capacities.</title>
        <authorList>
            <consortium name="Tick Genome and Microbiome Consortium (TIGMIC)"/>
            <person name="Jia N."/>
            <person name="Wang J."/>
            <person name="Shi W."/>
            <person name="Du L."/>
            <person name="Sun Y."/>
            <person name="Zhan W."/>
            <person name="Jiang J.F."/>
            <person name="Wang Q."/>
            <person name="Zhang B."/>
            <person name="Ji P."/>
            <person name="Bell-Sakyi L."/>
            <person name="Cui X.M."/>
            <person name="Yuan T.T."/>
            <person name="Jiang B.G."/>
            <person name="Yang W.F."/>
            <person name="Lam T.T."/>
            <person name="Chang Q.C."/>
            <person name="Ding S.J."/>
            <person name="Wang X.J."/>
            <person name="Zhu J.G."/>
            <person name="Ruan X.D."/>
            <person name="Zhao L."/>
            <person name="Wei J.T."/>
            <person name="Ye R.Z."/>
            <person name="Que T.C."/>
            <person name="Du C.H."/>
            <person name="Zhou Y.H."/>
            <person name="Cheng J.X."/>
            <person name="Dai P.F."/>
            <person name="Guo W.B."/>
            <person name="Han X.H."/>
            <person name="Huang E.J."/>
            <person name="Li L.F."/>
            <person name="Wei W."/>
            <person name="Gao Y.C."/>
            <person name="Liu J.Z."/>
            <person name="Shao H.Z."/>
            <person name="Wang X."/>
            <person name="Wang C.C."/>
            <person name="Yang T.C."/>
            <person name="Huo Q.B."/>
            <person name="Li W."/>
            <person name="Chen H.Y."/>
            <person name="Chen S.E."/>
            <person name="Zhou L.G."/>
            <person name="Ni X.B."/>
            <person name="Tian J.H."/>
            <person name="Sheng Y."/>
            <person name="Liu T."/>
            <person name="Pan Y.S."/>
            <person name="Xia L.Y."/>
            <person name="Li J."/>
            <person name="Zhao F."/>
            <person name="Cao W.C."/>
        </authorList>
    </citation>
    <scope>NUCLEOTIDE SEQUENCE [LARGE SCALE GENOMIC DNA]</scope>
    <source>
        <strain evidence="1">HaeL-2018</strain>
    </source>
</reference>
<comment type="caution">
    <text evidence="1">The sequence shown here is derived from an EMBL/GenBank/DDBJ whole genome shotgun (WGS) entry which is preliminary data.</text>
</comment>
<dbReference type="VEuPathDB" id="VectorBase:HLOH_041009"/>
<organism evidence="1 2">
    <name type="scientific">Haemaphysalis longicornis</name>
    <name type="common">Bush tick</name>
    <dbReference type="NCBI Taxonomy" id="44386"/>
    <lineage>
        <taxon>Eukaryota</taxon>
        <taxon>Metazoa</taxon>
        <taxon>Ecdysozoa</taxon>
        <taxon>Arthropoda</taxon>
        <taxon>Chelicerata</taxon>
        <taxon>Arachnida</taxon>
        <taxon>Acari</taxon>
        <taxon>Parasitiformes</taxon>
        <taxon>Ixodida</taxon>
        <taxon>Ixodoidea</taxon>
        <taxon>Ixodidae</taxon>
        <taxon>Haemaphysalinae</taxon>
        <taxon>Haemaphysalis</taxon>
    </lineage>
</organism>
<dbReference type="GO" id="GO:0008270">
    <property type="term" value="F:zinc ion binding"/>
    <property type="evidence" value="ECO:0007669"/>
    <property type="project" value="InterPro"/>
</dbReference>
<dbReference type="Proteomes" id="UP000821853">
    <property type="component" value="Unassembled WGS sequence"/>
</dbReference>
<dbReference type="AlphaFoldDB" id="A0A9J6GXD7"/>
<dbReference type="SUPFAM" id="SSF57756">
    <property type="entry name" value="Retrovirus zinc finger-like domains"/>
    <property type="match status" value="1"/>
</dbReference>
<dbReference type="GO" id="GO:0003676">
    <property type="term" value="F:nucleic acid binding"/>
    <property type="evidence" value="ECO:0007669"/>
    <property type="project" value="InterPro"/>
</dbReference>
<dbReference type="InterPro" id="IPR036875">
    <property type="entry name" value="Znf_CCHC_sf"/>
</dbReference>
<sequence>MLIPFQPYYRTIPACGKCGVVGHRMDACPNPRPDTCGLCGEQVQIVEEEVRVPHDCVPVCSVCGGAHATISRACTAKYGISNAAAPNGRKS</sequence>
<evidence type="ECO:0008006" key="3">
    <source>
        <dbReference type="Google" id="ProtNLM"/>
    </source>
</evidence>
<keyword evidence="2" id="KW-1185">Reference proteome</keyword>
<name>A0A9J6GXD7_HAELO</name>
<dbReference type="OrthoDB" id="10430174at2759"/>
<proteinExistence type="predicted"/>
<accession>A0A9J6GXD7</accession>